<proteinExistence type="predicted"/>
<keyword evidence="1" id="KW-0812">Transmembrane</keyword>
<geneLocation type="plasmid" evidence="2">
    <name>pHRC017</name>
</geneLocation>
<keyword evidence="1" id="KW-1133">Transmembrane helix</keyword>
<evidence type="ECO:0000313" key="2">
    <source>
        <dbReference type="EMBL" id="AFJ91609.1"/>
    </source>
</evidence>
<gene>
    <name evidence="2" type="ORF">pHRC017_0599</name>
</gene>
<reference evidence="2" key="1">
    <citation type="journal article" date="2012" name="Mol. Plant Microbe Interact.">
        <title>Rhizobial plasmids that cause impaired symbiotic nitrogen fixation and enhanced host invasion.</title>
        <authorList>
            <person name="Crook M.B."/>
            <person name="Lindsay D.P."/>
            <person name="Biggs M.B."/>
            <person name="Bentley J.S."/>
            <person name="Price J.C."/>
            <person name="Clement S.C."/>
            <person name="Clement M.J."/>
            <person name="Long S.R."/>
            <person name="Griffitts J.S."/>
        </authorList>
    </citation>
    <scope>NUCLEOTIDE SEQUENCE</scope>
    <source>
        <strain evidence="2">C017</strain>
        <plasmid evidence="2">pHRC017</plasmid>
    </source>
</reference>
<name>I2E291_RHIML</name>
<feature type="transmembrane region" description="Helical" evidence="1">
    <location>
        <begin position="29"/>
        <end position="49"/>
    </location>
</feature>
<sequence length="64" mass="6377">MGIVARRASCHAAHRYRGGSGDQSGPGGLTFMAFPAGVLAGMSAAWTAVATHSARTGRMVSSAG</sequence>
<organism evidence="2">
    <name type="scientific">Rhizobium meliloti</name>
    <name type="common">Ensifer meliloti</name>
    <name type="synonym">Sinorhizobium meliloti</name>
    <dbReference type="NCBI Taxonomy" id="382"/>
    <lineage>
        <taxon>Bacteria</taxon>
        <taxon>Pseudomonadati</taxon>
        <taxon>Pseudomonadota</taxon>
        <taxon>Alphaproteobacteria</taxon>
        <taxon>Hyphomicrobiales</taxon>
        <taxon>Rhizobiaceae</taxon>
        <taxon>Sinorhizobium/Ensifer group</taxon>
        <taxon>Sinorhizobium</taxon>
    </lineage>
</organism>
<dbReference type="EMBL" id="JQ665880">
    <property type="protein sequence ID" value="AFJ91609.1"/>
    <property type="molecule type" value="Genomic_DNA"/>
</dbReference>
<keyword evidence="2" id="KW-0614">Plasmid</keyword>
<dbReference type="AlphaFoldDB" id="I2E291"/>
<accession>I2E291</accession>
<keyword evidence="1" id="KW-0472">Membrane</keyword>
<protein>
    <submittedName>
        <fullName evidence="2">Uncharacterized protein</fullName>
    </submittedName>
</protein>
<evidence type="ECO:0000256" key="1">
    <source>
        <dbReference type="SAM" id="Phobius"/>
    </source>
</evidence>